<sequence>MSIRDVDLANFSNLSYLDIKFDIKDKFEQSGELSMKDFADYYLRSDIMKDEFDLSNIQDQAKIAALKECQTGAYKDFKIIDYQNNNGGDGFVGFAIETTPGNVIISSRGSEAPDPEKPDLATKMEDWTDNLKTTIMQETNQQKEA</sequence>
<proteinExistence type="predicted"/>
<gene>
    <name evidence="2" type="ORF">H7E68_19730</name>
</gene>
<dbReference type="EMBL" id="JACKWY010000040">
    <property type="protein sequence ID" value="MBB6716902.1"/>
    <property type="molecule type" value="Genomic_DNA"/>
</dbReference>
<feature type="region of interest" description="Disordered" evidence="1">
    <location>
        <begin position="105"/>
        <end position="125"/>
    </location>
</feature>
<reference evidence="2 3" key="1">
    <citation type="submission" date="2020-08" db="EMBL/GenBank/DDBJ databases">
        <title>Clostridia isolated from Swiss meat.</title>
        <authorList>
            <person name="Wambui J."/>
            <person name="Stevens M.J.A."/>
            <person name="Stephan R."/>
        </authorList>
    </citation>
    <scope>NUCLEOTIDE SEQUENCE [LARGE SCALE GENOMIC DNA]</scope>
    <source>
        <strain evidence="2 3">CM001</strain>
    </source>
</reference>
<organism evidence="2 3">
    <name type="scientific">Clostridium gasigenes</name>
    <dbReference type="NCBI Taxonomy" id="94869"/>
    <lineage>
        <taxon>Bacteria</taxon>
        <taxon>Bacillati</taxon>
        <taxon>Bacillota</taxon>
        <taxon>Clostridia</taxon>
        <taxon>Eubacteriales</taxon>
        <taxon>Clostridiaceae</taxon>
        <taxon>Clostridium</taxon>
    </lineage>
</organism>
<accession>A0A7X0SI97</accession>
<dbReference type="AlphaFoldDB" id="A0A7X0SI97"/>
<comment type="caution">
    <text evidence="2">The sequence shown here is derived from an EMBL/GenBank/DDBJ whole genome shotgun (WGS) entry which is preliminary data.</text>
</comment>
<feature type="compositionally biased region" description="Basic and acidic residues" evidence="1">
    <location>
        <begin position="114"/>
        <end position="125"/>
    </location>
</feature>
<name>A0A7X0SI97_9CLOT</name>
<protein>
    <submittedName>
        <fullName evidence="2">Uncharacterized protein</fullName>
    </submittedName>
</protein>
<dbReference type="Proteomes" id="UP000585258">
    <property type="component" value="Unassembled WGS sequence"/>
</dbReference>
<feature type="non-terminal residue" evidence="2">
    <location>
        <position position="145"/>
    </location>
</feature>
<evidence type="ECO:0000256" key="1">
    <source>
        <dbReference type="SAM" id="MobiDB-lite"/>
    </source>
</evidence>
<evidence type="ECO:0000313" key="3">
    <source>
        <dbReference type="Proteomes" id="UP000585258"/>
    </source>
</evidence>
<dbReference type="RefSeq" id="WP_185165822.1">
    <property type="nucleotide sequence ID" value="NZ_JACKWY010000040.1"/>
</dbReference>
<evidence type="ECO:0000313" key="2">
    <source>
        <dbReference type="EMBL" id="MBB6716902.1"/>
    </source>
</evidence>